<dbReference type="GO" id="GO:0090588">
    <property type="term" value="F:protein-phosphocysteine-N-acetylmuramate phosphotransferase system transporter activity"/>
    <property type="evidence" value="ECO:0007669"/>
    <property type="project" value="TreeGrafter"/>
</dbReference>
<keyword evidence="2" id="KW-0813">Transport</keyword>
<dbReference type="OrthoDB" id="400707at2"/>
<dbReference type="Pfam" id="PF00358">
    <property type="entry name" value="PTS_EIIA_1"/>
    <property type="match status" value="1"/>
</dbReference>
<dbReference type="PROSITE" id="PS51093">
    <property type="entry name" value="PTS_EIIA_TYPE_1"/>
    <property type="match status" value="1"/>
</dbReference>
<dbReference type="GO" id="GO:0005886">
    <property type="term" value="C:plasma membrane"/>
    <property type="evidence" value="ECO:0007669"/>
    <property type="project" value="UniProtKB-SubCell"/>
</dbReference>
<evidence type="ECO:0000256" key="5">
    <source>
        <dbReference type="ARBA" id="ARBA00022679"/>
    </source>
</evidence>
<protein>
    <submittedName>
        <fullName evidence="16">PTS system, beta-glucoside-specific IIABC component</fullName>
    </submittedName>
</protein>
<evidence type="ECO:0000313" key="17">
    <source>
        <dbReference type="Proteomes" id="UP000067476"/>
    </source>
</evidence>
<dbReference type="PROSITE" id="PS51098">
    <property type="entry name" value="PTS_EIIB_TYPE_1"/>
    <property type="match status" value="1"/>
</dbReference>
<gene>
    <name evidence="16" type="ORF">SLITO_v1c06370</name>
</gene>
<evidence type="ECO:0000256" key="7">
    <source>
        <dbReference type="ARBA" id="ARBA00022692"/>
    </source>
</evidence>
<evidence type="ECO:0000256" key="6">
    <source>
        <dbReference type="ARBA" id="ARBA00022683"/>
    </source>
</evidence>
<reference evidence="16 17" key="1">
    <citation type="journal article" date="2015" name="Genome Announc.">
        <title>Complete Genome Sequence of Spiroplasma litorale TN-1T (DSM 21781), a Bacterium Isolated from a Green-Eyed Horsefly (Tabanus nigrovittatus).</title>
        <authorList>
            <person name="Lo W.S."/>
            <person name="Lai Y.C."/>
            <person name="Lien Y.W."/>
            <person name="Wang T.H."/>
            <person name="Kuo C.H."/>
        </authorList>
    </citation>
    <scope>NUCLEOTIDE SEQUENCE [LARGE SCALE GENOMIC DNA]</scope>
    <source>
        <strain evidence="16 17">TN-1</strain>
    </source>
</reference>
<keyword evidence="8" id="KW-0418">Kinase</keyword>
<dbReference type="InterPro" id="IPR018113">
    <property type="entry name" value="PTrfase_EIIB_Cys"/>
</dbReference>
<feature type="domain" description="PTS EIIC type-1" evidence="15">
    <location>
        <begin position="271"/>
        <end position="650"/>
    </location>
</feature>
<feature type="transmembrane region" description="Helical" evidence="12">
    <location>
        <begin position="437"/>
        <end position="461"/>
    </location>
</feature>
<accession>A0A0K1W272</accession>
<dbReference type="RefSeq" id="WP_075058366.1">
    <property type="nucleotide sequence ID" value="NZ_CP012357.1"/>
</dbReference>
<dbReference type="SUPFAM" id="SSF55604">
    <property type="entry name" value="Glucose permease domain IIB"/>
    <property type="match status" value="1"/>
</dbReference>
<keyword evidence="9 12" id="KW-1133">Transmembrane helix</keyword>
<dbReference type="InterPro" id="IPR001996">
    <property type="entry name" value="PTS_IIB_1"/>
</dbReference>
<dbReference type="PROSITE" id="PS51103">
    <property type="entry name" value="PTS_EIIC_TYPE_1"/>
    <property type="match status" value="1"/>
</dbReference>
<dbReference type="Pfam" id="PF02378">
    <property type="entry name" value="PTS_EIIC"/>
    <property type="match status" value="1"/>
</dbReference>
<feature type="transmembrane region" description="Helical" evidence="12">
    <location>
        <begin position="339"/>
        <end position="359"/>
    </location>
</feature>
<keyword evidence="3" id="KW-1003">Cell membrane</keyword>
<dbReference type="InterPro" id="IPR050558">
    <property type="entry name" value="PTS_Sugar-Specific_Components"/>
</dbReference>
<dbReference type="SUPFAM" id="SSF51261">
    <property type="entry name" value="Duplicated hybrid motif"/>
    <property type="match status" value="1"/>
</dbReference>
<dbReference type="PANTHER" id="PTHR30175">
    <property type="entry name" value="PHOSPHOTRANSFERASE SYSTEM TRANSPORT PROTEIN"/>
    <property type="match status" value="1"/>
</dbReference>
<evidence type="ECO:0000256" key="1">
    <source>
        <dbReference type="ARBA" id="ARBA00004651"/>
    </source>
</evidence>
<evidence type="ECO:0000256" key="11">
    <source>
        <dbReference type="PROSITE-ProRule" id="PRU00421"/>
    </source>
</evidence>
<feature type="transmembrane region" description="Helical" evidence="12">
    <location>
        <begin position="473"/>
        <end position="498"/>
    </location>
</feature>
<keyword evidence="7 12" id="KW-0812">Transmembrane</keyword>
<feature type="transmembrane region" description="Helical" evidence="12">
    <location>
        <begin position="518"/>
        <end position="537"/>
    </location>
</feature>
<dbReference type="InterPro" id="IPR001127">
    <property type="entry name" value="PTS_EIIA_1_perm"/>
</dbReference>
<dbReference type="InterPro" id="IPR011055">
    <property type="entry name" value="Dup_hybrid_motif"/>
</dbReference>
<feature type="transmembrane region" description="Helical" evidence="12">
    <location>
        <begin position="614"/>
        <end position="635"/>
    </location>
</feature>
<dbReference type="Proteomes" id="UP000067476">
    <property type="component" value="Chromosome"/>
</dbReference>
<feature type="transmembrane region" description="Helical" evidence="12">
    <location>
        <begin position="573"/>
        <end position="594"/>
    </location>
</feature>
<dbReference type="PATRIC" id="fig|216942.3.peg.646"/>
<dbReference type="KEGG" id="sll:SLITO_v1c06370"/>
<keyword evidence="10 12" id="KW-0472">Membrane</keyword>
<sequence length="844" mass="95005">MYLKVFAPCDGSVEELSKLNDGVFSEGFLGKGIVFYPKNNNFYSILDCGNVVQIFDTKHAYFFQNSNFKNQILMHMGLDTVKLKGKPFDTKVVEGEEVDLNKLVVNVDLELIKKNEISIATPITISGDYEYDITNLKSGDVKKGDVLFEVCYEEKDEKALNNDDLKLYKSKYLIAAEYFIKNIGGKQNYKDVYNCMTRLRFSIIDKEKVDIKQIEKNKLVKGVVWNGLELQIIIGGECYKVKDEIINMDKNINNKSAKTKLKPPFSKRALGVITAIMAPNVPIILASGILSAIYALFAATNVINANDDSNMFSTIMKILSKTGLVLVGVFFCMNTVKYLGGNILLGALLGLLLVSRFYFQAGVSDPNLYKFGTYVIDKNYGVSGWFLFNIGNFPVTVRSYEGSILPFILIGFLSTYVDKWIKTWMPTTVDVVFRYPLVILITILPTLFILGPLLSLVEIGVAKAIGFVENWPIGIGVAIFAFIIQPLVLMGVHVAVYVTLQAQLLAGVPGAESLILPGGQAAVWGQIGAAIGVLIMTKNWNFKTIIIGTLPSATFGITETILYSVNIPKGRPFLVGCVSGAFGGLVMGILGAKLKRLVGDGILYPMGLDGLDQLYFVIGSLVSLGSGILLSMLFYRERIMEYKYAKKISNKLKKHIFSLNFKQNIDVKSELEFINKEYLNSKKELANYEKYLQYVTKIENKLLKVEQKEDNFKKNMYKKISRLENKNDTKSIEKKEGLVKVYNNYSLAEIKTKLVFDKQEYTKNNKQIIDAYNEKIKSVENIVSQKINEIDNKFNIPYINNFKNGYWNAIHSVDISYGYEDTRLYGMNKEEKNIFKEYKNKGAK</sequence>
<evidence type="ECO:0000259" key="13">
    <source>
        <dbReference type="PROSITE" id="PS51093"/>
    </source>
</evidence>
<evidence type="ECO:0000313" key="16">
    <source>
        <dbReference type="EMBL" id="AKX34266.1"/>
    </source>
</evidence>
<dbReference type="PROSITE" id="PS01035">
    <property type="entry name" value="PTS_EIIB_TYPE_1_CYS"/>
    <property type="match status" value="1"/>
</dbReference>
<evidence type="ECO:0000259" key="14">
    <source>
        <dbReference type="PROSITE" id="PS51098"/>
    </source>
</evidence>
<dbReference type="STRING" id="216942.SLITO_v1c06370"/>
<dbReference type="Pfam" id="PF00367">
    <property type="entry name" value="PTS_EIIB"/>
    <property type="match status" value="1"/>
</dbReference>
<feature type="transmembrane region" description="Helical" evidence="12">
    <location>
        <begin position="311"/>
        <end position="332"/>
    </location>
</feature>
<proteinExistence type="predicted"/>
<evidence type="ECO:0000256" key="9">
    <source>
        <dbReference type="ARBA" id="ARBA00022989"/>
    </source>
</evidence>
<evidence type="ECO:0000256" key="2">
    <source>
        <dbReference type="ARBA" id="ARBA00022448"/>
    </source>
</evidence>
<dbReference type="PANTHER" id="PTHR30175:SF3">
    <property type="entry name" value="PTS SYSTEM N-ACETYLMURAMIC ACID-SPECIFIC EIIBC COMPONENT"/>
    <property type="match status" value="1"/>
</dbReference>
<organism evidence="16 17">
    <name type="scientific">Spiroplasma litorale</name>
    <dbReference type="NCBI Taxonomy" id="216942"/>
    <lineage>
        <taxon>Bacteria</taxon>
        <taxon>Bacillati</taxon>
        <taxon>Mycoplasmatota</taxon>
        <taxon>Mollicutes</taxon>
        <taxon>Entomoplasmatales</taxon>
        <taxon>Spiroplasmataceae</taxon>
        <taxon>Spiroplasma</taxon>
    </lineage>
</organism>
<keyword evidence="6" id="KW-0598">Phosphotransferase system</keyword>
<dbReference type="InterPro" id="IPR013013">
    <property type="entry name" value="PTS_EIIC_1"/>
</dbReference>
<dbReference type="GO" id="GO:0009401">
    <property type="term" value="P:phosphoenolpyruvate-dependent sugar phosphotransferase system"/>
    <property type="evidence" value="ECO:0007669"/>
    <property type="project" value="UniProtKB-KW"/>
</dbReference>
<dbReference type="GO" id="GO:0016301">
    <property type="term" value="F:kinase activity"/>
    <property type="evidence" value="ECO:0007669"/>
    <property type="project" value="UniProtKB-KW"/>
</dbReference>
<dbReference type="Gene3D" id="2.70.70.10">
    <property type="entry name" value="Glucose Permease (Domain IIA)"/>
    <property type="match status" value="1"/>
</dbReference>
<feature type="domain" description="PTS EIIA type-1" evidence="13">
    <location>
        <begin position="21"/>
        <end position="127"/>
    </location>
</feature>
<comment type="subcellular location">
    <subcellularLocation>
        <location evidence="1">Cell membrane</location>
        <topology evidence="1">Multi-pass membrane protein</topology>
    </subcellularLocation>
</comment>
<dbReference type="Gene3D" id="3.30.1360.60">
    <property type="entry name" value="Glucose permease domain IIB"/>
    <property type="match status" value="1"/>
</dbReference>
<evidence type="ECO:0000259" key="15">
    <source>
        <dbReference type="PROSITE" id="PS51103"/>
    </source>
</evidence>
<feature type="transmembrane region" description="Helical" evidence="12">
    <location>
        <begin position="400"/>
        <end position="417"/>
    </location>
</feature>
<evidence type="ECO:0000256" key="3">
    <source>
        <dbReference type="ARBA" id="ARBA00022475"/>
    </source>
</evidence>
<evidence type="ECO:0000256" key="4">
    <source>
        <dbReference type="ARBA" id="ARBA00022597"/>
    </source>
</evidence>
<name>A0A0K1W272_9MOLU</name>
<dbReference type="AlphaFoldDB" id="A0A0K1W272"/>
<keyword evidence="5" id="KW-0808">Transferase</keyword>
<evidence type="ECO:0000256" key="8">
    <source>
        <dbReference type="ARBA" id="ARBA00022777"/>
    </source>
</evidence>
<feature type="domain" description="PTS EIIB type-1" evidence="14">
    <location>
        <begin position="173"/>
        <end position="255"/>
    </location>
</feature>
<dbReference type="EMBL" id="CP012357">
    <property type="protein sequence ID" value="AKX34266.1"/>
    <property type="molecule type" value="Genomic_DNA"/>
</dbReference>
<dbReference type="InterPro" id="IPR003352">
    <property type="entry name" value="PTS_EIIC"/>
</dbReference>
<dbReference type="GO" id="GO:0008982">
    <property type="term" value="F:protein-N(PI)-phosphohistidine-sugar phosphotransferase activity"/>
    <property type="evidence" value="ECO:0007669"/>
    <property type="project" value="InterPro"/>
</dbReference>
<dbReference type="CDD" id="cd00212">
    <property type="entry name" value="PTS_IIB_glc"/>
    <property type="match status" value="1"/>
</dbReference>
<evidence type="ECO:0000256" key="10">
    <source>
        <dbReference type="ARBA" id="ARBA00023136"/>
    </source>
</evidence>
<feature type="active site" description="Phosphocysteine intermediate; for EIIB activity" evidence="11">
    <location>
        <position position="195"/>
    </location>
</feature>
<dbReference type="InterPro" id="IPR036878">
    <property type="entry name" value="Glu_permease_IIB"/>
</dbReference>
<feature type="transmembrane region" description="Helical" evidence="12">
    <location>
        <begin position="269"/>
        <end position="299"/>
    </location>
</feature>
<keyword evidence="17" id="KW-1185">Reference proteome</keyword>
<keyword evidence="4" id="KW-0762">Sugar transport</keyword>
<dbReference type="NCBIfam" id="TIGR00830">
    <property type="entry name" value="PTBA"/>
    <property type="match status" value="1"/>
</dbReference>
<evidence type="ECO:0000256" key="12">
    <source>
        <dbReference type="SAM" id="Phobius"/>
    </source>
</evidence>